<sequence>MPGKNVVVIMSDEHDPRIMGCSGHPFVKTPHLDALARRGIRFTNAYTPSPICVPARAAFATGLRVHQIRLWDNAMPYTGEQRGWGHVLQEHHVRVESIGKLHYRSVEDPAGFDEEHLPMHVVGGHGMVWASIRDPFRPRVDGPRMLGERIGAGESSYTQYDRAVTQRAVQWLKEAAARNEEHSFVLYVGLVAPHFPFVVPDEYFNLYPLDSLPEPKLHPSNGYQRHPWVQEYADFMGSEDRFADAQERLRAFAAYYGLCSWLDHNVGQIVRALDDSGLADSTQVIYTSDHGDNLGARGVWGKSTLYEESVKVPMLMAGPGITASVCETPVDLLDLFPTILEGAGIDPAPEMQDRPGRSLLEVAMSEPEPDRPILSEYHAAGSNSAGFMLRKGRWKYHHYVGFRPELFDLQEDPEELRDLAEDPTYAGVLENMRLALYAICDPQLVDRQAKADQAELIERHGGIDAAHKLGSSTSTPVSAKPEESLS</sequence>
<dbReference type="InterPro" id="IPR051849">
    <property type="entry name" value="GAG-degrading_sulfatase"/>
</dbReference>
<dbReference type="GO" id="GO:0015024">
    <property type="term" value="F:glucuronate-2-sulfatase activity"/>
    <property type="evidence" value="ECO:0007669"/>
    <property type="project" value="TreeGrafter"/>
</dbReference>
<reference evidence="3 4" key="1">
    <citation type="submission" date="2019-06" db="EMBL/GenBank/DDBJ databases">
        <title>Sorghum-associated microbial communities from plants grown in Nebraska, USA.</title>
        <authorList>
            <person name="Schachtman D."/>
        </authorList>
    </citation>
    <scope>NUCLEOTIDE SEQUENCE [LARGE SCALE GENOMIC DNA]</scope>
    <source>
        <strain evidence="3 4">T529</strain>
    </source>
</reference>
<dbReference type="SUPFAM" id="SSF53649">
    <property type="entry name" value="Alkaline phosphatase-like"/>
    <property type="match status" value="1"/>
</dbReference>
<dbReference type="CDD" id="cd16037">
    <property type="entry name" value="sulfatase_like"/>
    <property type="match status" value="1"/>
</dbReference>
<feature type="region of interest" description="Disordered" evidence="1">
    <location>
        <begin position="464"/>
        <end position="486"/>
    </location>
</feature>
<organism evidence="3 4">
    <name type="scientific">Variovorax beijingensis</name>
    <dbReference type="NCBI Taxonomy" id="2496117"/>
    <lineage>
        <taxon>Bacteria</taxon>
        <taxon>Pseudomonadati</taxon>
        <taxon>Pseudomonadota</taxon>
        <taxon>Betaproteobacteria</taxon>
        <taxon>Burkholderiales</taxon>
        <taxon>Comamonadaceae</taxon>
        <taxon>Variovorax</taxon>
    </lineage>
</organism>
<dbReference type="PANTHER" id="PTHR46615">
    <property type="entry name" value="ARYLSULFATASE K"/>
    <property type="match status" value="1"/>
</dbReference>
<protein>
    <submittedName>
        <fullName evidence="3">Choline-sulfatase</fullName>
    </submittedName>
</protein>
<dbReference type="PANTHER" id="PTHR46615:SF1">
    <property type="entry name" value="ARYLSULFATASE K"/>
    <property type="match status" value="1"/>
</dbReference>
<evidence type="ECO:0000313" key="3">
    <source>
        <dbReference type="EMBL" id="TWD72381.1"/>
    </source>
</evidence>
<dbReference type="InterPro" id="IPR000917">
    <property type="entry name" value="Sulfatase_N"/>
</dbReference>
<dbReference type="GO" id="GO:0004065">
    <property type="term" value="F:arylsulfatase activity"/>
    <property type="evidence" value="ECO:0007669"/>
    <property type="project" value="TreeGrafter"/>
</dbReference>
<evidence type="ECO:0000256" key="1">
    <source>
        <dbReference type="SAM" id="MobiDB-lite"/>
    </source>
</evidence>
<comment type="caution">
    <text evidence="3">The sequence shown here is derived from an EMBL/GenBank/DDBJ whole genome shotgun (WGS) entry which is preliminary data.</text>
</comment>
<dbReference type="RefSeq" id="WP_145747808.1">
    <property type="nucleotide sequence ID" value="NZ_VIVL01000029.1"/>
</dbReference>
<dbReference type="OrthoDB" id="9766107at2"/>
<feature type="domain" description="Sulfatase N-terminal" evidence="2">
    <location>
        <begin position="4"/>
        <end position="345"/>
    </location>
</feature>
<accession>A0A561B0I7</accession>
<dbReference type="Gene3D" id="3.40.720.10">
    <property type="entry name" value="Alkaline Phosphatase, subunit A"/>
    <property type="match status" value="1"/>
</dbReference>
<dbReference type="InterPro" id="IPR017850">
    <property type="entry name" value="Alkaline_phosphatase_core_sf"/>
</dbReference>
<dbReference type="Pfam" id="PF00884">
    <property type="entry name" value="Sulfatase"/>
    <property type="match status" value="1"/>
</dbReference>
<proteinExistence type="predicted"/>
<gene>
    <name evidence="3" type="ORF">FB547_1296</name>
</gene>
<dbReference type="Proteomes" id="UP000319722">
    <property type="component" value="Unassembled WGS sequence"/>
</dbReference>
<evidence type="ECO:0000259" key="2">
    <source>
        <dbReference type="Pfam" id="PF00884"/>
    </source>
</evidence>
<evidence type="ECO:0000313" key="4">
    <source>
        <dbReference type="Proteomes" id="UP000319722"/>
    </source>
</evidence>
<dbReference type="AlphaFoldDB" id="A0A561B0I7"/>
<name>A0A561B0I7_9BURK</name>
<dbReference type="EMBL" id="VIVL01000029">
    <property type="protein sequence ID" value="TWD72381.1"/>
    <property type="molecule type" value="Genomic_DNA"/>
</dbReference>